<evidence type="ECO:0000313" key="1">
    <source>
        <dbReference type="EMBL" id="DAD74057.1"/>
    </source>
</evidence>
<reference evidence="1" key="1">
    <citation type="journal article" date="2021" name="Proc. Natl. Acad. Sci. U.S.A.">
        <title>A Catalog of Tens of Thousands of Viruses from Human Metagenomes Reveals Hidden Associations with Chronic Diseases.</title>
        <authorList>
            <person name="Tisza M.J."/>
            <person name="Buck C.B."/>
        </authorList>
    </citation>
    <scope>NUCLEOTIDE SEQUENCE</scope>
    <source>
        <strain evidence="1">Ctoyw14</strain>
    </source>
</reference>
<sequence length="57" mass="6536">MSDSYFSYLCDIYQDCNAALSDCLMPCNCLKCKYRALCADIRRLREKVKGAIDSEDL</sequence>
<name>A0A8S5LVJ9_9CAUD</name>
<organism evidence="1">
    <name type="scientific">Podoviridae sp. ctoyw14</name>
    <dbReference type="NCBI Taxonomy" id="2826578"/>
    <lineage>
        <taxon>Viruses</taxon>
        <taxon>Duplodnaviria</taxon>
        <taxon>Heunggongvirae</taxon>
        <taxon>Uroviricota</taxon>
        <taxon>Caudoviricetes</taxon>
    </lineage>
</organism>
<dbReference type="EMBL" id="BK014751">
    <property type="protein sequence ID" value="DAD74057.1"/>
    <property type="molecule type" value="Genomic_DNA"/>
</dbReference>
<proteinExistence type="predicted"/>
<accession>A0A8S5LVJ9</accession>
<protein>
    <submittedName>
        <fullName evidence="1">Uncharacterized protein</fullName>
    </submittedName>
</protein>